<dbReference type="InterPro" id="IPR054514">
    <property type="entry name" value="RhiE-like_linker"/>
</dbReference>
<dbReference type="Pfam" id="PF00550">
    <property type="entry name" value="PP-binding"/>
    <property type="match status" value="3"/>
</dbReference>
<dbReference type="SUPFAM" id="SSF53901">
    <property type="entry name" value="Thiolase-like"/>
    <property type="match status" value="2"/>
</dbReference>
<dbReference type="InterPro" id="IPR014031">
    <property type="entry name" value="Ketoacyl_synth_C"/>
</dbReference>
<evidence type="ECO:0000256" key="10">
    <source>
        <dbReference type="SAM" id="MobiDB-lite"/>
    </source>
</evidence>
<dbReference type="CDD" id="cd00833">
    <property type="entry name" value="PKS"/>
    <property type="match status" value="2"/>
</dbReference>
<feature type="active site" description="Proton acceptor; for dehydratase activity" evidence="9">
    <location>
        <position position="24"/>
    </location>
</feature>
<feature type="compositionally biased region" description="Basic and acidic residues" evidence="10">
    <location>
        <begin position="873"/>
        <end position="883"/>
    </location>
</feature>
<comment type="pathway">
    <text evidence="3">Antibiotic biosynthesis; bacillaene biosynthesis.</text>
</comment>
<evidence type="ECO:0000256" key="3">
    <source>
        <dbReference type="ARBA" id="ARBA00004789"/>
    </source>
</evidence>
<dbReference type="SMART" id="SM00825">
    <property type="entry name" value="PKS_KS"/>
    <property type="match status" value="2"/>
</dbReference>
<dbReference type="InterPro" id="IPR009081">
    <property type="entry name" value="PP-bd_ACP"/>
</dbReference>
<evidence type="ECO:0000259" key="11">
    <source>
        <dbReference type="PROSITE" id="PS50075"/>
    </source>
</evidence>
<dbReference type="Pfam" id="PF08659">
    <property type="entry name" value="KR"/>
    <property type="match status" value="1"/>
</dbReference>
<feature type="domain" description="Carrier" evidence="11">
    <location>
        <begin position="1539"/>
        <end position="1613"/>
    </location>
</feature>
<dbReference type="PROSITE" id="PS50075">
    <property type="entry name" value="CARRIER"/>
    <property type="match status" value="3"/>
</dbReference>
<evidence type="ECO:0000313" key="14">
    <source>
        <dbReference type="EMBL" id="MFD1990496.1"/>
    </source>
</evidence>
<dbReference type="EMBL" id="JBHUGF010000010">
    <property type="protein sequence ID" value="MFD1990496.1"/>
    <property type="molecule type" value="Genomic_DNA"/>
</dbReference>
<evidence type="ECO:0000256" key="7">
    <source>
        <dbReference type="ARBA" id="ARBA00022679"/>
    </source>
</evidence>
<evidence type="ECO:0000256" key="9">
    <source>
        <dbReference type="PROSITE-ProRule" id="PRU01363"/>
    </source>
</evidence>
<dbReference type="InterPro" id="IPR049552">
    <property type="entry name" value="PKS_DH_N"/>
</dbReference>
<dbReference type="Gene3D" id="3.40.50.720">
    <property type="entry name" value="NAD(P)-binding Rossmann-like Domain"/>
    <property type="match status" value="1"/>
</dbReference>
<feature type="region of interest" description="N-terminal hotdog fold" evidence="9">
    <location>
        <begin position="1"/>
        <end position="122"/>
    </location>
</feature>
<keyword evidence="15" id="KW-1185">Reference proteome</keyword>
<keyword evidence="8" id="KW-0677">Repeat</keyword>
<dbReference type="CDD" id="cd08953">
    <property type="entry name" value="KR_2_SDR_x"/>
    <property type="match status" value="1"/>
</dbReference>
<dbReference type="Gene3D" id="3.40.50.1820">
    <property type="entry name" value="alpha/beta hydrolase"/>
    <property type="match status" value="1"/>
</dbReference>
<proteinExistence type="predicted"/>
<dbReference type="InterPro" id="IPR036736">
    <property type="entry name" value="ACP-like_sf"/>
</dbReference>
<dbReference type="Pfam" id="PF00109">
    <property type="entry name" value="ketoacyl-synt"/>
    <property type="match status" value="2"/>
</dbReference>
<dbReference type="InterPro" id="IPR006162">
    <property type="entry name" value="Ppantetheine_attach_site"/>
</dbReference>
<feature type="compositionally biased region" description="Low complexity" evidence="10">
    <location>
        <begin position="1631"/>
        <end position="1649"/>
    </location>
</feature>
<dbReference type="Gene3D" id="1.10.1240.100">
    <property type="match status" value="2"/>
</dbReference>
<keyword evidence="6" id="KW-0597">Phosphoprotein</keyword>
<keyword evidence="5" id="KW-0963">Cytoplasm</keyword>
<dbReference type="InterPro" id="IPR001031">
    <property type="entry name" value="Thioesterase"/>
</dbReference>
<dbReference type="InterPro" id="IPR018201">
    <property type="entry name" value="Ketoacyl_synth_AS"/>
</dbReference>
<dbReference type="InterPro" id="IPR036291">
    <property type="entry name" value="NAD(P)-bd_dom_sf"/>
</dbReference>
<evidence type="ECO:0000313" key="15">
    <source>
        <dbReference type="Proteomes" id="UP001597403"/>
    </source>
</evidence>
<dbReference type="Gene3D" id="1.10.1200.10">
    <property type="entry name" value="ACP-like"/>
    <property type="match status" value="3"/>
</dbReference>
<dbReference type="PROSITE" id="PS52019">
    <property type="entry name" value="PKS_MFAS_DH"/>
    <property type="match status" value="1"/>
</dbReference>
<evidence type="ECO:0000256" key="5">
    <source>
        <dbReference type="ARBA" id="ARBA00022490"/>
    </source>
</evidence>
<keyword evidence="7" id="KW-0808">Transferase</keyword>
<dbReference type="InterPro" id="IPR020841">
    <property type="entry name" value="PKS_Beta-ketoAc_synthase_dom"/>
</dbReference>
<dbReference type="InterPro" id="IPR013968">
    <property type="entry name" value="PKS_KR"/>
</dbReference>
<feature type="region of interest" description="Disordered" evidence="10">
    <location>
        <begin position="864"/>
        <end position="883"/>
    </location>
</feature>
<feature type="region of interest" description="C-terminal hotdog fold" evidence="9">
    <location>
        <begin position="138"/>
        <end position="292"/>
    </location>
</feature>
<keyword evidence="4" id="KW-0596">Phosphopantetheine</keyword>
<dbReference type="Gene3D" id="3.40.47.10">
    <property type="match status" value="2"/>
</dbReference>
<dbReference type="SMART" id="SM01294">
    <property type="entry name" value="PKS_PP_betabranch"/>
    <property type="match status" value="1"/>
</dbReference>
<dbReference type="InterPro" id="IPR029058">
    <property type="entry name" value="AB_hydrolase_fold"/>
</dbReference>
<evidence type="ECO:0000259" key="12">
    <source>
        <dbReference type="PROSITE" id="PS52004"/>
    </source>
</evidence>
<dbReference type="InterPro" id="IPR050091">
    <property type="entry name" value="PKS_NRPS_Biosynth_Enz"/>
</dbReference>
<comment type="function">
    <text evidence="1">Involved in some intermediate steps for the synthesis of the antibiotic polyketide bacillaene which is involved in secondary metabolism.</text>
</comment>
<dbReference type="Pfam" id="PF22336">
    <property type="entry name" value="RhiE-like_linker"/>
    <property type="match status" value="2"/>
</dbReference>
<dbReference type="SMART" id="SM00823">
    <property type="entry name" value="PKS_PP"/>
    <property type="match status" value="2"/>
</dbReference>
<dbReference type="InterPro" id="IPR016039">
    <property type="entry name" value="Thiolase-like"/>
</dbReference>
<feature type="region of interest" description="Disordered" evidence="10">
    <location>
        <begin position="1624"/>
        <end position="1651"/>
    </location>
</feature>
<dbReference type="InterPro" id="IPR049551">
    <property type="entry name" value="PKS_DH_C"/>
</dbReference>
<dbReference type="InterPro" id="IPR020806">
    <property type="entry name" value="PKS_PP-bd"/>
</dbReference>
<gene>
    <name evidence="14" type="ORF">ACFSGI_11045</name>
</gene>
<dbReference type="PROSITE" id="PS00012">
    <property type="entry name" value="PHOSPHOPANTETHEINE"/>
    <property type="match status" value="3"/>
</dbReference>
<evidence type="ECO:0000259" key="13">
    <source>
        <dbReference type="PROSITE" id="PS52019"/>
    </source>
</evidence>
<dbReference type="Pfam" id="PF14765">
    <property type="entry name" value="PS-DH"/>
    <property type="match status" value="1"/>
</dbReference>
<dbReference type="SUPFAM" id="SSF53474">
    <property type="entry name" value="alpha/beta-Hydrolases"/>
    <property type="match status" value="1"/>
</dbReference>
<comment type="subcellular location">
    <subcellularLocation>
        <location evidence="2">Cytoplasm</location>
    </subcellularLocation>
</comment>
<dbReference type="SUPFAM" id="SSF51735">
    <property type="entry name" value="NAD(P)-binding Rossmann-fold domains"/>
    <property type="match status" value="1"/>
</dbReference>
<dbReference type="Gene3D" id="3.10.129.110">
    <property type="entry name" value="Polyketide synthase dehydratase"/>
    <property type="match status" value="1"/>
</dbReference>
<feature type="domain" description="Carrier" evidence="11">
    <location>
        <begin position="322"/>
        <end position="399"/>
    </location>
</feature>
<dbReference type="Pfam" id="PF00975">
    <property type="entry name" value="Thioesterase"/>
    <property type="match status" value="1"/>
</dbReference>
<dbReference type="PROSITE" id="PS52004">
    <property type="entry name" value="KS3_2"/>
    <property type="match status" value="2"/>
</dbReference>
<dbReference type="InterPro" id="IPR014030">
    <property type="entry name" value="Ketoacyl_synth_N"/>
</dbReference>
<name>A0ABW4UT04_9BACL</name>
<dbReference type="Pfam" id="PF02801">
    <property type="entry name" value="Ketoacyl-synt_C"/>
    <property type="match status" value="2"/>
</dbReference>
<sequence>MTIASHTETFLQKLKHTDYFVQDHRVHQICTLPGVVLLDMIYRLSSHALGTQAIELHHVLFKQPIVTSEQFDIDILVTLTTRDHYTDVVVSSRKVYHATPGIKENDTVINMECSLHSIDTDSTSRTSLSMPSLDKQVASQWDIDKVYGLARDSDIHHYDFMKNSGTVYRQHANEWMHLHISSVATPYMNKFYAHVALLDGATFAGTSFRWDEQGNEKSMEGFKPYIPFMIERFAIYRSFPAQIYTHTVRTTEDLIADADIIKRDIVIYDEEGHLLASFKNLTAKRIREAQLITGLVNESSSATTIHSKVEHVTSLDSYTSALPLTQIQEFLQLQLADILMIDPKQIDPETGFYELGLDSIKLLELVTFLEQYLQIELYPTLLFEYSTVATLAAYLNEHWQDTFLQAYSQSQSLSSRPLTPNPVDTVESTAVIYQPVWETAPISTSLSTETNSVERMIILYTPSSEWKKRLSAYSQIKHIVELQHNVQNIVDYLPSLIEQVFTCMQQYVQTNGHTPTVVQIIADNRDTTGTIWGLEGLFKTIAQEYPFIQSQLILFDVESVAYANQIGERLDQEFQQSGVVPSISIHYQGRRLERHIKKLKEVTLLHAHSNMTTQHAVRNGGVYLIIGGMGGLGYELAQHIADRADTVLILTGRSALSDSLSLQLESLRSKGSEAIYIQTDITNYEQVEKMVHLVLAEYATINGVFYCAGVIQDKLFIQKSTTELHQTLQPKIQGFTYLDQVLSQQALDFFVVFSSLSAVVGNIGQSDYAVANGYLDQLVLERATKVKQGQRSGRTYTINWQLWEQGGMQVSDSHRQLMYKSGGMIPLPTDAGMNVLDLIMKGDFPQLTVLYGDSQQIRYHMQNSLPRSSVSSEKQDNATKDNQKDDLTDIAIIGVAGRYPDANNIEQLYENLKAGKDSITTIPEHRWAANHTAYAVEDYYRYGSFVDRIDDFDPLFFNISPYQAERMDPQARLFLQTVWEACEDAGFAVHRNQHDYSASSSRSVGVFAGVFWNHYELYSAEMSQQGQPSAFGTNSASIANMVSYHLNFHGPSMALDSMCSSSLTAVHLACESIKRGECHYAVAGGVNLVTHPHKYVFLKEAQFLSSEGKCRSFGKDGDGYVPGEGVGAVLMTSVAEARKQGYPIYAVIKGSALNHSGRTSGATVPDPVAQSEVILNALASAHIDPATLSYIETHGTGTSLGDPIELQALERAFRKAGSTEQQFCAIGSLKSNIGHLEAAAGIAGLTKLLLQLKHQEIFPSLHAEPLNPLIPFGSTSFYVQHQGKVWERPVITNNNIATEIPLRAGISSFGANGSNAHVIVEEYVPVPALIEQQRNNNHQRPVIIPLSAQTEERLQVYAQKLLDFVHTADTSLNLYNLAYTLQLGRTEMKARVAFHIVDIADLKQQLNAFIQKTTIDNAPQVLTIPDDQAERAFFISQLVAKQEWHTLANVWTQGVKIDWTVLYPDQECQFIHAPTYPFRRNRYWVPDIDSSNLSTKQQVSTAPQSSLAEEDIEEVTVSSLHEQSIEEHGSTDSSSIVEGHVSMLIKATAAKILKVQLIDIDNDVELNEYGFDSILFTQLADQLNHQLQTDLTPAHFFEQTTIQQITAFLIEHYSTAIKHFFGDPVEQRTQPTKPTNSNVSTSSKSKGSPIQKSAFPAVSSLSVDQQEPIAIIGMSAKFPQAEDIHQFWDNLVSGKDCISEIPSNRWDWKQHFGDPNQNNHKTNIKWGGFIEGIDEFDPLFFGISPREAVHMDPQQRLLMMYVWKAIEDAGYAASSLAGTQLGIFVGTGSSGYNVMMAQANENVEAYSITANVPSVGPNRMSHFLNVHGPSQPIETACSSSLVAIHRAVNAIRSGDCDTAVTGGVNTILSLDAHISLNKAGMLSADGRCKTFSAQADGYARGEGVGMIFLKKLTDAEADGDHIYGVIRGSYENHGGKAGSLTAPNPKAQTALLQTAFSRSGILPDTISFIETHGTGTPLGDPIEINTLKSAFQSSSGEPTVPDHSIGYCGIGSVKTNIGHLEMAAGIAGVIKVLLQMKHQTLVKSLHAETVNPYIHLENSPFYIVKSTRDWHRLQNENGQEIPRRAGISSFGFGGSNAHVVLEEYIPATSQHDNRKEFPHQPVVFLLSAVTKERLQEQVQQWIQVLQQNYYTDDQLSDIAYTLQVGRESFEIRFGCVVTSIQELKEKLHAYSVSEQPIENVYEGDASAHKSFISLFKADEELSEAVHKWMQRSKYHKLLEVWVKGIDIHWSAWYEDSQPQRLSLPTYPFAKEKYWVNVVSSRAKEVELQEEHKDTLQHQQNPENVQTDANIESISPNVEVASAVSIQKQITTILADLLGVQDTSIQPDVPLERYGMNSILILQMLQQFQSHIYPSIQLDDIVECSTIEELVAAIPADANDGKTNSDLESISYSELIHLNAVTTGRPIFWIHGGTGGVESYIDLAHQLNRPFYGIQAKGYFNEEPPLQSMYAMAAYYTRMIRDIQPEGPYDIGGYSLGGVLTYEIARILQTMEQEVSSIVMIDSFYPEDSHFGLTTDHPHLWHMLYPNGSTVSKETFINTCYRLEQAYELDQYKPLPLLDSQSIRSYYFRNQKGIFVDENSHSPTDYWQKWKTVLPHLHIVDIDASNHFVMLSESQSLQQIVTSIRSIYTPSDIAKEVSSTTL</sequence>
<feature type="domain" description="Ketosynthase family 3 (KS3)" evidence="12">
    <location>
        <begin position="1666"/>
        <end position="2103"/>
    </location>
</feature>
<comment type="caution">
    <text evidence="14">The sequence shown here is derived from an EMBL/GenBank/DDBJ whole genome shotgun (WGS) entry which is preliminary data.</text>
</comment>
<evidence type="ECO:0000256" key="2">
    <source>
        <dbReference type="ARBA" id="ARBA00004496"/>
    </source>
</evidence>
<evidence type="ECO:0000256" key="1">
    <source>
        <dbReference type="ARBA" id="ARBA00003299"/>
    </source>
</evidence>
<reference evidence="15" key="1">
    <citation type="journal article" date="2019" name="Int. J. Syst. Evol. Microbiol.">
        <title>The Global Catalogue of Microorganisms (GCM) 10K type strain sequencing project: providing services to taxonomists for standard genome sequencing and annotation.</title>
        <authorList>
            <consortium name="The Broad Institute Genomics Platform"/>
            <consortium name="The Broad Institute Genome Sequencing Center for Infectious Disease"/>
            <person name="Wu L."/>
            <person name="Ma J."/>
        </authorList>
    </citation>
    <scope>NUCLEOTIDE SEQUENCE [LARGE SCALE GENOMIC DNA]</scope>
    <source>
        <strain evidence="15">CGMCC 1.15067</strain>
    </source>
</reference>
<dbReference type="PROSITE" id="PS00606">
    <property type="entry name" value="KS3_1"/>
    <property type="match status" value="1"/>
</dbReference>
<dbReference type="InterPro" id="IPR057326">
    <property type="entry name" value="KR_dom"/>
</dbReference>
<dbReference type="Pfam" id="PF21089">
    <property type="entry name" value="PKS_DH_N"/>
    <property type="match status" value="1"/>
</dbReference>
<dbReference type="SMART" id="SM00822">
    <property type="entry name" value="PKS_KR"/>
    <property type="match status" value="1"/>
</dbReference>
<feature type="domain" description="Carrier" evidence="11">
    <location>
        <begin position="2320"/>
        <end position="2397"/>
    </location>
</feature>
<dbReference type="InterPro" id="IPR042104">
    <property type="entry name" value="PKS_dehydratase_sf"/>
</dbReference>
<evidence type="ECO:0000256" key="8">
    <source>
        <dbReference type="ARBA" id="ARBA00022737"/>
    </source>
</evidence>
<dbReference type="InterPro" id="IPR049900">
    <property type="entry name" value="PKS_mFAS_DH"/>
</dbReference>
<protein>
    <submittedName>
        <fullName evidence="14">SDR family NAD(P)-dependent oxidoreductase</fullName>
    </submittedName>
</protein>
<evidence type="ECO:0000256" key="4">
    <source>
        <dbReference type="ARBA" id="ARBA00022450"/>
    </source>
</evidence>
<accession>A0ABW4UT04</accession>
<dbReference type="PANTHER" id="PTHR43775:SF37">
    <property type="entry name" value="SI:DKEY-61P9.11"/>
    <property type="match status" value="1"/>
</dbReference>
<dbReference type="SUPFAM" id="SSF47336">
    <property type="entry name" value="ACP-like"/>
    <property type="match status" value="3"/>
</dbReference>
<evidence type="ECO:0000256" key="6">
    <source>
        <dbReference type="ARBA" id="ARBA00022553"/>
    </source>
</evidence>
<feature type="active site" description="Proton donor; for dehydratase activity" evidence="9">
    <location>
        <position position="199"/>
    </location>
</feature>
<feature type="domain" description="PKS/mFAS DH" evidence="13">
    <location>
        <begin position="1"/>
        <end position="292"/>
    </location>
</feature>
<organism evidence="14 15">
    <name type="scientific">Paenibacillus nicotianae</name>
    <dbReference type="NCBI Taxonomy" id="1526551"/>
    <lineage>
        <taxon>Bacteria</taxon>
        <taxon>Bacillati</taxon>
        <taxon>Bacillota</taxon>
        <taxon>Bacilli</taxon>
        <taxon>Bacillales</taxon>
        <taxon>Paenibacillaceae</taxon>
        <taxon>Paenibacillus</taxon>
    </lineage>
</organism>
<dbReference type="Proteomes" id="UP001597403">
    <property type="component" value="Unassembled WGS sequence"/>
</dbReference>
<feature type="domain" description="Ketosynthase family 3 (KS3)" evidence="12">
    <location>
        <begin position="887"/>
        <end position="1322"/>
    </location>
</feature>
<dbReference type="PANTHER" id="PTHR43775">
    <property type="entry name" value="FATTY ACID SYNTHASE"/>
    <property type="match status" value="1"/>
</dbReference>